<evidence type="ECO:0000313" key="5">
    <source>
        <dbReference type="EMBL" id="KZS95584.1"/>
    </source>
</evidence>
<feature type="domain" description="DUF6535" evidence="4">
    <location>
        <begin position="114"/>
        <end position="269"/>
    </location>
</feature>
<dbReference type="STRING" id="1314777.A0A164X2U7"/>
<gene>
    <name evidence="5" type="ORF">SISNIDRAFT_452250</name>
</gene>
<reference evidence="5 6" key="1">
    <citation type="journal article" date="2016" name="Mol. Biol. Evol.">
        <title>Comparative Genomics of Early-Diverging Mushroom-Forming Fungi Provides Insights into the Origins of Lignocellulose Decay Capabilities.</title>
        <authorList>
            <person name="Nagy L.G."/>
            <person name="Riley R."/>
            <person name="Tritt A."/>
            <person name="Adam C."/>
            <person name="Daum C."/>
            <person name="Floudas D."/>
            <person name="Sun H."/>
            <person name="Yadav J.S."/>
            <person name="Pangilinan J."/>
            <person name="Larsson K.H."/>
            <person name="Matsuura K."/>
            <person name="Barry K."/>
            <person name="Labutti K."/>
            <person name="Kuo R."/>
            <person name="Ohm R.A."/>
            <person name="Bhattacharya S.S."/>
            <person name="Shirouzu T."/>
            <person name="Yoshinaga Y."/>
            <person name="Martin F.M."/>
            <person name="Grigoriev I.V."/>
            <person name="Hibbett D.S."/>
        </authorList>
    </citation>
    <scope>NUCLEOTIDE SEQUENCE [LARGE SCALE GENOMIC DNA]</scope>
    <source>
        <strain evidence="5 6">HHB9708</strain>
    </source>
</reference>
<sequence>MKLQDAVGMGYLFAPTIMSTLPGPLHSPPTLEAAAPTSTPVAQDAFDTPRFNRLLALMEKQVEVAEKQNATIERQEKELSEHGKKLDALVKDAQRDDLPYDEEKGDPLDSEQLWSGVYEIAAAKMKEEAEEWKGLMDVSLVFIAIFLAVLTAFLVPAAQALNPSPSDTPTNSTSALPLLPLESAQNVCAFYYLSLIMAMCNAVLCVLGRQWVGKLLSRPDGKTHRERTMRHEARKKLAYGWIKPLVGVLYWSLLLSIGIFIAGLLYQLRNLSTSFDQTAPTLETTWSIGIFLASRIVAAMAATTIHAVRFESSPFEGIFSKFVVTVLQRLEKRRRWIKKWRISVIWDDWESRKELLAEANDPKLLDRVAPSFSYSAWVDYGEGSIELLERVYNRLMASDTSTRVRETTKREHSRQLPRHSPISSAFPARATILSFEEDKEDLREIGAFPFEKCVAKLLCTYDQNRKLGDRFQIFQAALSYCVSHIQDGNENDVIEILSHVDRLSVVRSFMRAPDLRFSSSNDFLPFLVRDRQSEILLDPPSNVSHQNVSCILGALLPPDFPLPLDNDFSPIIASVARHPNLGSWAKISPSLVLYLEEWDLSALSDPNAARAFLCRCVDTGFSSGYGPEYDTSEDTRARARALLDTHFLPNITPLPPSRASSPTLDRPESIRRLSSSDDSHKFQRQRAFRRLSASTIHIG</sequence>
<feature type="coiled-coil region" evidence="1">
    <location>
        <begin position="55"/>
        <end position="92"/>
    </location>
</feature>
<evidence type="ECO:0000259" key="4">
    <source>
        <dbReference type="Pfam" id="PF20153"/>
    </source>
</evidence>
<keyword evidence="6" id="KW-1185">Reference proteome</keyword>
<feature type="region of interest" description="Disordered" evidence="2">
    <location>
        <begin position="649"/>
        <end position="683"/>
    </location>
</feature>
<feature type="compositionally biased region" description="Basic and acidic residues" evidence="2">
    <location>
        <begin position="665"/>
        <end position="681"/>
    </location>
</feature>
<dbReference type="AlphaFoldDB" id="A0A164X2U7"/>
<dbReference type="InterPro" id="IPR045338">
    <property type="entry name" value="DUF6535"/>
</dbReference>
<protein>
    <recommendedName>
        <fullName evidence="4">DUF6535 domain-containing protein</fullName>
    </recommendedName>
</protein>
<evidence type="ECO:0000313" key="6">
    <source>
        <dbReference type="Proteomes" id="UP000076722"/>
    </source>
</evidence>
<evidence type="ECO:0000256" key="3">
    <source>
        <dbReference type="SAM" id="Phobius"/>
    </source>
</evidence>
<keyword evidence="3" id="KW-0812">Transmembrane</keyword>
<proteinExistence type="predicted"/>
<keyword evidence="3" id="KW-0472">Membrane</keyword>
<dbReference type="Pfam" id="PF20153">
    <property type="entry name" value="DUF6535"/>
    <property type="match status" value="1"/>
</dbReference>
<name>A0A164X2U7_9AGAM</name>
<accession>A0A164X2U7</accession>
<keyword evidence="1" id="KW-0175">Coiled coil</keyword>
<dbReference type="EMBL" id="KV419401">
    <property type="protein sequence ID" value="KZS95584.1"/>
    <property type="molecule type" value="Genomic_DNA"/>
</dbReference>
<dbReference type="Proteomes" id="UP000076722">
    <property type="component" value="Unassembled WGS sequence"/>
</dbReference>
<evidence type="ECO:0000256" key="1">
    <source>
        <dbReference type="SAM" id="Coils"/>
    </source>
</evidence>
<feature type="transmembrane region" description="Helical" evidence="3">
    <location>
        <begin position="134"/>
        <end position="155"/>
    </location>
</feature>
<evidence type="ECO:0000256" key="2">
    <source>
        <dbReference type="SAM" id="MobiDB-lite"/>
    </source>
</evidence>
<keyword evidence="3" id="KW-1133">Transmembrane helix</keyword>
<feature type="transmembrane region" description="Helical" evidence="3">
    <location>
        <begin position="189"/>
        <end position="208"/>
    </location>
</feature>
<feature type="transmembrane region" description="Helical" evidence="3">
    <location>
        <begin position="244"/>
        <end position="266"/>
    </location>
</feature>
<organism evidence="5 6">
    <name type="scientific">Sistotremastrum niveocremeum HHB9708</name>
    <dbReference type="NCBI Taxonomy" id="1314777"/>
    <lineage>
        <taxon>Eukaryota</taxon>
        <taxon>Fungi</taxon>
        <taxon>Dikarya</taxon>
        <taxon>Basidiomycota</taxon>
        <taxon>Agaricomycotina</taxon>
        <taxon>Agaricomycetes</taxon>
        <taxon>Sistotremastrales</taxon>
        <taxon>Sistotremastraceae</taxon>
        <taxon>Sertulicium</taxon>
        <taxon>Sertulicium niveocremeum</taxon>
    </lineage>
</organism>